<keyword evidence="4 5" id="KW-0472">Membrane</keyword>
<evidence type="ECO:0000313" key="6">
    <source>
        <dbReference type="EMBL" id="KAH7939709.1"/>
    </source>
</evidence>
<proteinExistence type="predicted"/>
<keyword evidence="3 5" id="KW-1133">Transmembrane helix</keyword>
<dbReference type="GO" id="GO:0015179">
    <property type="term" value="F:L-amino acid transmembrane transporter activity"/>
    <property type="evidence" value="ECO:0007669"/>
    <property type="project" value="TreeGrafter"/>
</dbReference>
<evidence type="ECO:0000256" key="3">
    <source>
        <dbReference type="ARBA" id="ARBA00022989"/>
    </source>
</evidence>
<reference evidence="6" key="1">
    <citation type="journal article" date="2020" name="Cell">
        <title>Large-Scale Comparative Analyses of Tick Genomes Elucidate Their Genetic Diversity and Vector Capacities.</title>
        <authorList>
            <consortium name="Tick Genome and Microbiome Consortium (TIGMIC)"/>
            <person name="Jia N."/>
            <person name="Wang J."/>
            <person name="Shi W."/>
            <person name="Du L."/>
            <person name="Sun Y."/>
            <person name="Zhan W."/>
            <person name="Jiang J.F."/>
            <person name="Wang Q."/>
            <person name="Zhang B."/>
            <person name="Ji P."/>
            <person name="Bell-Sakyi L."/>
            <person name="Cui X.M."/>
            <person name="Yuan T.T."/>
            <person name="Jiang B.G."/>
            <person name="Yang W.F."/>
            <person name="Lam T.T."/>
            <person name="Chang Q.C."/>
            <person name="Ding S.J."/>
            <person name="Wang X.J."/>
            <person name="Zhu J.G."/>
            <person name="Ruan X.D."/>
            <person name="Zhao L."/>
            <person name="Wei J.T."/>
            <person name="Ye R.Z."/>
            <person name="Que T.C."/>
            <person name="Du C.H."/>
            <person name="Zhou Y.H."/>
            <person name="Cheng J.X."/>
            <person name="Dai P.F."/>
            <person name="Guo W.B."/>
            <person name="Han X.H."/>
            <person name="Huang E.J."/>
            <person name="Li L.F."/>
            <person name="Wei W."/>
            <person name="Gao Y.C."/>
            <person name="Liu J.Z."/>
            <person name="Shao H.Z."/>
            <person name="Wang X."/>
            <person name="Wang C.C."/>
            <person name="Yang T.C."/>
            <person name="Huo Q.B."/>
            <person name="Li W."/>
            <person name="Chen H.Y."/>
            <person name="Chen S.E."/>
            <person name="Zhou L.G."/>
            <person name="Ni X.B."/>
            <person name="Tian J.H."/>
            <person name="Sheng Y."/>
            <person name="Liu T."/>
            <person name="Pan Y.S."/>
            <person name="Xia L.Y."/>
            <person name="Li J."/>
            <person name="Zhao F."/>
            <person name="Cao W.C."/>
        </authorList>
    </citation>
    <scope>NUCLEOTIDE SEQUENCE</scope>
    <source>
        <strain evidence="6">Rsan-2018</strain>
    </source>
</reference>
<organism evidence="6 7">
    <name type="scientific">Rhipicephalus sanguineus</name>
    <name type="common">Brown dog tick</name>
    <name type="synonym">Ixodes sanguineus</name>
    <dbReference type="NCBI Taxonomy" id="34632"/>
    <lineage>
        <taxon>Eukaryota</taxon>
        <taxon>Metazoa</taxon>
        <taxon>Ecdysozoa</taxon>
        <taxon>Arthropoda</taxon>
        <taxon>Chelicerata</taxon>
        <taxon>Arachnida</taxon>
        <taxon>Acari</taxon>
        <taxon>Parasitiformes</taxon>
        <taxon>Ixodida</taxon>
        <taxon>Ixodoidea</taxon>
        <taxon>Ixodidae</taxon>
        <taxon>Rhipicephalinae</taxon>
        <taxon>Rhipicephalus</taxon>
        <taxon>Rhipicephalus</taxon>
    </lineage>
</organism>
<feature type="transmembrane region" description="Helical" evidence="5">
    <location>
        <begin position="93"/>
        <end position="114"/>
    </location>
</feature>
<evidence type="ECO:0000256" key="5">
    <source>
        <dbReference type="SAM" id="Phobius"/>
    </source>
</evidence>
<feature type="transmembrane region" description="Helical" evidence="5">
    <location>
        <begin position="126"/>
        <end position="149"/>
    </location>
</feature>
<protein>
    <recommendedName>
        <fullName evidence="8">Amino acid transporter</fullName>
    </recommendedName>
</protein>
<feature type="transmembrane region" description="Helical" evidence="5">
    <location>
        <begin position="23"/>
        <end position="48"/>
    </location>
</feature>
<sequence>MLTETEATAATFARATWGTAGHILVPIIVCVCTFGTMSTSCFTSTRLAMAAARNKHLPEVFALISVKTSLPVVSIACRTCIALAFIATGSVGFLAKGFMVIVSVMNAMTILAMLKLRRTLMDKSWAIKVPTFLIFVDLAILLTLIVAPFLGGSLVTKYLVTVGTILMGFPAYFAFSALGRSRAGTALFHFVQKLFHCVLCAPYKR</sequence>
<comment type="caution">
    <text evidence="6">The sequence shown here is derived from an EMBL/GenBank/DDBJ whole genome shotgun (WGS) entry which is preliminary data.</text>
</comment>
<keyword evidence="2 5" id="KW-0812">Transmembrane</keyword>
<dbReference type="GO" id="GO:0016020">
    <property type="term" value="C:membrane"/>
    <property type="evidence" value="ECO:0007669"/>
    <property type="project" value="UniProtKB-SubCell"/>
</dbReference>
<dbReference type="EMBL" id="JABSTV010001254">
    <property type="protein sequence ID" value="KAH7939709.1"/>
    <property type="molecule type" value="Genomic_DNA"/>
</dbReference>
<evidence type="ECO:0000256" key="2">
    <source>
        <dbReference type="ARBA" id="ARBA00022692"/>
    </source>
</evidence>
<gene>
    <name evidence="6" type="ORF">HPB52_016262</name>
</gene>
<reference evidence="6" key="2">
    <citation type="submission" date="2021-09" db="EMBL/GenBank/DDBJ databases">
        <authorList>
            <person name="Jia N."/>
            <person name="Wang J."/>
            <person name="Shi W."/>
            <person name="Du L."/>
            <person name="Sun Y."/>
            <person name="Zhan W."/>
            <person name="Jiang J."/>
            <person name="Wang Q."/>
            <person name="Zhang B."/>
            <person name="Ji P."/>
            <person name="Sakyi L.B."/>
            <person name="Cui X."/>
            <person name="Yuan T."/>
            <person name="Jiang B."/>
            <person name="Yang W."/>
            <person name="Lam T.T.-Y."/>
            <person name="Chang Q."/>
            <person name="Ding S."/>
            <person name="Wang X."/>
            <person name="Zhu J."/>
            <person name="Ruan X."/>
            <person name="Zhao L."/>
            <person name="Wei J."/>
            <person name="Que T."/>
            <person name="Du C."/>
            <person name="Cheng J."/>
            <person name="Dai P."/>
            <person name="Han X."/>
            <person name="Huang E."/>
            <person name="Gao Y."/>
            <person name="Liu J."/>
            <person name="Shao H."/>
            <person name="Ye R."/>
            <person name="Li L."/>
            <person name="Wei W."/>
            <person name="Wang X."/>
            <person name="Wang C."/>
            <person name="Huo Q."/>
            <person name="Li W."/>
            <person name="Guo W."/>
            <person name="Chen H."/>
            <person name="Chen S."/>
            <person name="Zhou L."/>
            <person name="Zhou L."/>
            <person name="Ni X."/>
            <person name="Tian J."/>
            <person name="Zhou Y."/>
            <person name="Sheng Y."/>
            <person name="Liu T."/>
            <person name="Pan Y."/>
            <person name="Xia L."/>
            <person name="Li J."/>
            <person name="Zhao F."/>
            <person name="Cao W."/>
        </authorList>
    </citation>
    <scope>NUCLEOTIDE SEQUENCE</scope>
    <source>
        <strain evidence="6">Rsan-2018</strain>
        <tissue evidence="6">Larvae</tissue>
    </source>
</reference>
<keyword evidence="7" id="KW-1185">Reference proteome</keyword>
<evidence type="ECO:0000256" key="1">
    <source>
        <dbReference type="ARBA" id="ARBA00004141"/>
    </source>
</evidence>
<feature type="transmembrane region" description="Helical" evidence="5">
    <location>
        <begin position="155"/>
        <end position="175"/>
    </location>
</feature>
<name>A0A9D4PHA6_RHISA</name>
<comment type="subcellular location">
    <subcellularLocation>
        <location evidence="1">Membrane</location>
        <topology evidence="1">Multi-pass membrane protein</topology>
    </subcellularLocation>
</comment>
<accession>A0A9D4PHA6</accession>
<evidence type="ECO:0000313" key="7">
    <source>
        <dbReference type="Proteomes" id="UP000821837"/>
    </source>
</evidence>
<dbReference type="Pfam" id="PF13520">
    <property type="entry name" value="AA_permease_2"/>
    <property type="match status" value="1"/>
</dbReference>
<dbReference type="PANTHER" id="PTHR11785:SF516">
    <property type="entry name" value="AMINO ACID PERMEASE_ SLC12A DOMAIN-CONTAINING PROTEIN"/>
    <property type="match status" value="1"/>
</dbReference>
<dbReference type="InterPro" id="IPR050598">
    <property type="entry name" value="AminoAcid_Transporter"/>
</dbReference>
<feature type="transmembrane region" description="Helical" evidence="5">
    <location>
        <begin position="60"/>
        <end position="87"/>
    </location>
</feature>
<evidence type="ECO:0000256" key="4">
    <source>
        <dbReference type="ARBA" id="ARBA00023136"/>
    </source>
</evidence>
<dbReference type="Gene3D" id="1.20.1740.10">
    <property type="entry name" value="Amino acid/polyamine transporter I"/>
    <property type="match status" value="1"/>
</dbReference>
<evidence type="ECO:0008006" key="8">
    <source>
        <dbReference type="Google" id="ProtNLM"/>
    </source>
</evidence>
<dbReference type="AlphaFoldDB" id="A0A9D4PHA6"/>
<dbReference type="Proteomes" id="UP000821837">
    <property type="component" value="Chromosome 8"/>
</dbReference>
<dbReference type="PANTHER" id="PTHR11785">
    <property type="entry name" value="AMINO ACID TRANSPORTER"/>
    <property type="match status" value="1"/>
</dbReference>
<dbReference type="InterPro" id="IPR002293">
    <property type="entry name" value="AA/rel_permease1"/>
</dbReference>